<dbReference type="Gene3D" id="6.20.200.20">
    <property type="match status" value="3"/>
</dbReference>
<feature type="domain" description="VWFC" evidence="2">
    <location>
        <begin position="94"/>
        <end position="152"/>
    </location>
</feature>
<feature type="domain" description="VWFC" evidence="2">
    <location>
        <begin position="165"/>
        <end position="223"/>
    </location>
</feature>
<organism evidence="3 4">
    <name type="scientific">Bugula neritina</name>
    <name type="common">Brown bryozoan</name>
    <name type="synonym">Sertularia neritina</name>
    <dbReference type="NCBI Taxonomy" id="10212"/>
    <lineage>
        <taxon>Eukaryota</taxon>
        <taxon>Metazoa</taxon>
        <taxon>Spiralia</taxon>
        <taxon>Lophotrochozoa</taxon>
        <taxon>Bryozoa</taxon>
        <taxon>Gymnolaemata</taxon>
        <taxon>Cheilostomatida</taxon>
        <taxon>Flustrina</taxon>
        <taxon>Buguloidea</taxon>
        <taxon>Bugulidae</taxon>
        <taxon>Bugula</taxon>
    </lineage>
</organism>
<dbReference type="OrthoDB" id="5976811at2759"/>
<protein>
    <submittedName>
        <fullName evidence="3">CRIM1</fullName>
    </submittedName>
</protein>
<keyword evidence="1" id="KW-1133">Transmembrane helix</keyword>
<dbReference type="PROSITE" id="PS50184">
    <property type="entry name" value="VWFC_2"/>
    <property type="match status" value="3"/>
</dbReference>
<evidence type="ECO:0000313" key="4">
    <source>
        <dbReference type="Proteomes" id="UP000593567"/>
    </source>
</evidence>
<dbReference type="PROSITE" id="PS01208">
    <property type="entry name" value="VWFC_1"/>
    <property type="match status" value="2"/>
</dbReference>
<dbReference type="SMART" id="SM00215">
    <property type="entry name" value="VWC_out"/>
    <property type="match status" value="2"/>
</dbReference>
<dbReference type="PANTHER" id="PTHR46439:SF1">
    <property type="entry name" value="CYSTEINE-RICH MOTOR NEURON 1 PROTEIN"/>
    <property type="match status" value="1"/>
</dbReference>
<reference evidence="3" key="1">
    <citation type="submission" date="2020-06" db="EMBL/GenBank/DDBJ databases">
        <title>Draft genome of Bugula neritina, a colonial animal packing powerful symbionts and potential medicines.</title>
        <authorList>
            <person name="Rayko M."/>
        </authorList>
    </citation>
    <scope>NUCLEOTIDE SEQUENCE [LARGE SCALE GENOMIC DNA]</scope>
    <source>
        <strain evidence="3">Kwan_BN1</strain>
    </source>
</reference>
<evidence type="ECO:0000259" key="2">
    <source>
        <dbReference type="PROSITE" id="PS50184"/>
    </source>
</evidence>
<comment type="caution">
    <text evidence="3">The sequence shown here is derived from an EMBL/GenBank/DDBJ whole genome shotgun (WGS) entry which is preliminary data.</text>
</comment>
<dbReference type="GO" id="GO:0005886">
    <property type="term" value="C:plasma membrane"/>
    <property type="evidence" value="ECO:0007669"/>
    <property type="project" value="TreeGrafter"/>
</dbReference>
<feature type="transmembrane region" description="Helical" evidence="1">
    <location>
        <begin position="303"/>
        <end position="326"/>
    </location>
</feature>
<keyword evidence="1" id="KW-0812">Transmembrane</keyword>
<proteinExistence type="predicted"/>
<dbReference type="Proteomes" id="UP000593567">
    <property type="component" value="Unassembled WGS sequence"/>
</dbReference>
<evidence type="ECO:0000256" key="1">
    <source>
        <dbReference type="SAM" id="Phobius"/>
    </source>
</evidence>
<evidence type="ECO:0000313" key="3">
    <source>
        <dbReference type="EMBL" id="KAF6020328.1"/>
    </source>
</evidence>
<dbReference type="CDD" id="cd12087">
    <property type="entry name" value="TM_EGFR-like"/>
    <property type="match status" value="1"/>
</dbReference>
<dbReference type="AlphaFoldDB" id="A0A7J7J4H9"/>
<dbReference type="PANTHER" id="PTHR46439">
    <property type="entry name" value="CYSTEINE-RICH MOTOR NEURON 1 PROTEIN"/>
    <property type="match status" value="1"/>
</dbReference>
<dbReference type="Pfam" id="PF00093">
    <property type="entry name" value="VWC"/>
    <property type="match status" value="1"/>
</dbReference>
<keyword evidence="4" id="KW-1185">Reference proteome</keyword>
<accession>A0A7J7J4H9</accession>
<sequence length="404" mass="44171">MPRTFLAAIFVNVKKTAKVTTTPTICFTSAGRTYSSGDSWFDGCHQCYCENGRELCSLINCPLVSCKQPLVKPGDCCPSCPFEAATASTVNISTSCVSTDDQEHLENDVWQLDTCTVCMCLQGDAFCETKRCPPTLCAHPTTRDGECCASCNGEIESQPTTAVGKPCTTLSGVEFDHGSVWKLGDCQSCTCKDGTVTCFSQTCPVLLCKTTVQQKGQCCPKCTAESTYDKICIYEGNWYTHLQTWKDNSLQCTCIHGQSECKTVDCIPCKGDQSKGGDKPHCCLQPTGDNGESFLPTRIGLPMIILFSVLLLAFAVVIALLVVLIVRQRKKHKTKLTAIPKILESRVLQGTQDAATKKRPKSTNLEFLRSTTENRYNTTMSLGDTECCKPLVEKTLSGNEYIQC</sequence>
<dbReference type="InterPro" id="IPR001007">
    <property type="entry name" value="VWF_dom"/>
</dbReference>
<name>A0A7J7J4H9_BUGNE</name>
<dbReference type="SMART" id="SM00214">
    <property type="entry name" value="VWC"/>
    <property type="match status" value="4"/>
</dbReference>
<dbReference type="EMBL" id="VXIV02003181">
    <property type="protein sequence ID" value="KAF6020328.1"/>
    <property type="molecule type" value="Genomic_DNA"/>
</dbReference>
<keyword evidence="1" id="KW-0472">Membrane</keyword>
<gene>
    <name evidence="3" type="ORF">EB796_021395</name>
</gene>
<feature type="domain" description="VWFC" evidence="2">
    <location>
        <begin position="24"/>
        <end position="81"/>
    </location>
</feature>
<dbReference type="InterPro" id="IPR052624">
    <property type="entry name" value="CRIM1"/>
</dbReference>
<dbReference type="Pfam" id="PF23334">
    <property type="entry name" value="VWC2L_2nd"/>
    <property type="match status" value="2"/>
</dbReference>
<dbReference type="SUPFAM" id="SSF57603">
    <property type="entry name" value="FnI-like domain"/>
    <property type="match status" value="4"/>
</dbReference>